<evidence type="ECO:0000259" key="7">
    <source>
        <dbReference type="PROSITE" id="PS51093"/>
    </source>
</evidence>
<dbReference type="InterPro" id="IPR050890">
    <property type="entry name" value="PTS_EIIA_component"/>
</dbReference>
<keyword evidence="5" id="KW-0598">Phosphotransferase system</keyword>
<dbReference type="Proteomes" id="UP000234562">
    <property type="component" value="Chromosome"/>
</dbReference>
<evidence type="ECO:0000313" key="8">
    <source>
        <dbReference type="EMBL" id="AUI74909.1"/>
    </source>
</evidence>
<evidence type="ECO:0000256" key="1">
    <source>
        <dbReference type="ARBA" id="ARBA00004496"/>
    </source>
</evidence>
<feature type="domain" description="PTS EIIA type-1" evidence="7">
    <location>
        <begin position="1"/>
        <end position="108"/>
    </location>
</feature>
<evidence type="ECO:0000256" key="3">
    <source>
        <dbReference type="ARBA" id="ARBA00022597"/>
    </source>
</evidence>
<keyword evidence="4" id="KW-0808">Transferase</keyword>
<dbReference type="PROSITE" id="PS51093">
    <property type="entry name" value="PTS_EIIA_TYPE_1"/>
    <property type="match status" value="1"/>
</dbReference>
<comment type="subcellular location">
    <subcellularLocation>
        <location evidence="1">Cytoplasm</location>
    </subcellularLocation>
</comment>
<reference evidence="9" key="1">
    <citation type="submission" date="2016-05" db="EMBL/GenBank/DDBJ databases">
        <title>Genome sequence of Lactobacillus helveticus FAM8105.</title>
        <authorList>
            <person name="Ahrens C."/>
            <person name="Schmid M."/>
        </authorList>
    </citation>
    <scope>NUCLEOTIDE SEQUENCE [LARGE SCALE GENOMIC DNA]</scope>
    <source>
        <strain evidence="9">FAM8105</strain>
    </source>
</reference>
<dbReference type="PANTHER" id="PTHR45008:SF1">
    <property type="entry name" value="PTS SYSTEM GLUCOSE-SPECIFIC EIIA COMPONENT"/>
    <property type="match status" value="1"/>
</dbReference>
<evidence type="ECO:0000256" key="2">
    <source>
        <dbReference type="ARBA" id="ARBA00022448"/>
    </source>
</evidence>
<accession>A0AAU8XVY8</accession>
<evidence type="ECO:0000256" key="5">
    <source>
        <dbReference type="ARBA" id="ARBA00022683"/>
    </source>
</evidence>
<dbReference type="Gene3D" id="2.70.70.10">
    <property type="entry name" value="Glucose Permease (Domain IIA)"/>
    <property type="match status" value="1"/>
</dbReference>
<evidence type="ECO:0000256" key="6">
    <source>
        <dbReference type="ARBA" id="ARBA00022777"/>
    </source>
</evidence>
<organism evidence="8 9">
    <name type="scientific">Lactobacillus helveticus</name>
    <name type="common">Lactobacillus suntoryeus</name>
    <dbReference type="NCBI Taxonomy" id="1587"/>
    <lineage>
        <taxon>Bacteria</taxon>
        <taxon>Bacillati</taxon>
        <taxon>Bacillota</taxon>
        <taxon>Bacilli</taxon>
        <taxon>Lactobacillales</taxon>
        <taxon>Lactobacillaceae</taxon>
        <taxon>Lactobacillus</taxon>
    </lineage>
</organism>
<keyword evidence="6" id="KW-0418">Kinase</keyword>
<dbReference type="GO" id="GO:0009401">
    <property type="term" value="P:phosphoenolpyruvate-dependent sugar phosphotransferase system"/>
    <property type="evidence" value="ECO:0007669"/>
    <property type="project" value="UniProtKB-KW"/>
</dbReference>
<evidence type="ECO:0000256" key="4">
    <source>
        <dbReference type="ARBA" id="ARBA00022679"/>
    </source>
</evidence>
<name>A0AAU8XVY8_LACHE</name>
<dbReference type="InterPro" id="IPR001127">
    <property type="entry name" value="PTS_EIIA_1_perm"/>
</dbReference>
<dbReference type="InterPro" id="IPR011055">
    <property type="entry name" value="Dup_hybrid_motif"/>
</dbReference>
<dbReference type="EMBL" id="CP015496">
    <property type="protein sequence ID" value="AUI74909.1"/>
    <property type="molecule type" value="Genomic_DNA"/>
</dbReference>
<dbReference type="SUPFAM" id="SSF51261">
    <property type="entry name" value="Duplicated hybrid motif"/>
    <property type="match status" value="1"/>
</dbReference>
<gene>
    <name evidence="8" type="ORF">Lh8105_09300</name>
</gene>
<dbReference type="GO" id="GO:0016301">
    <property type="term" value="F:kinase activity"/>
    <property type="evidence" value="ECO:0007669"/>
    <property type="project" value="UniProtKB-KW"/>
</dbReference>
<keyword evidence="2" id="KW-0813">Transport</keyword>
<proteinExistence type="predicted"/>
<dbReference type="GO" id="GO:0005737">
    <property type="term" value="C:cytoplasm"/>
    <property type="evidence" value="ECO:0007669"/>
    <property type="project" value="UniProtKB-SubCell"/>
</dbReference>
<protein>
    <recommendedName>
        <fullName evidence="7">PTS EIIA type-1 domain-containing protein</fullName>
    </recommendedName>
</protein>
<dbReference type="PROSITE" id="PS00371">
    <property type="entry name" value="PTS_EIIA_TYPE_1_HIS"/>
    <property type="match status" value="1"/>
</dbReference>
<dbReference type="AlphaFoldDB" id="A0AAU8XVY8"/>
<dbReference type="Pfam" id="PF00358">
    <property type="entry name" value="PTS_EIIA_1"/>
    <property type="match status" value="1"/>
</dbReference>
<evidence type="ECO:0000313" key="9">
    <source>
        <dbReference type="Proteomes" id="UP000234562"/>
    </source>
</evidence>
<dbReference type="PANTHER" id="PTHR45008">
    <property type="entry name" value="PTS SYSTEM GLUCOSE-SPECIFIC EIIA COMPONENT"/>
    <property type="match status" value="1"/>
</dbReference>
<keyword evidence="3" id="KW-0762">Sugar transport</keyword>
<sequence>MFFINGIGLVLIIHIKSGGYSLPVICFIGIMKEVQFYPTKHTIGIKSDNGLEVLIHIGIDTVELNGKYFESNIKQGMHVKAGEELVSFDIDKIKEAGYDPTVMMIVINTPEYKAILPKNTVRLSMVIWQ</sequence>